<protein>
    <recommendedName>
        <fullName evidence="3">SANT domain-containing protein</fullName>
    </recommendedName>
</protein>
<dbReference type="STRING" id="49012.A0A0F7S6D4"/>
<feature type="region of interest" description="Disordered" evidence="2">
    <location>
        <begin position="877"/>
        <end position="903"/>
    </location>
</feature>
<feature type="region of interest" description="Disordered" evidence="2">
    <location>
        <begin position="1118"/>
        <end position="1155"/>
    </location>
</feature>
<name>A0A0F7S6D4_9BASI</name>
<feature type="region of interest" description="Disordered" evidence="2">
    <location>
        <begin position="1311"/>
        <end position="1479"/>
    </location>
</feature>
<feature type="compositionally biased region" description="Basic residues" evidence="2">
    <location>
        <begin position="1312"/>
        <end position="1326"/>
    </location>
</feature>
<dbReference type="InterPro" id="IPR001005">
    <property type="entry name" value="SANT/Myb"/>
</dbReference>
<dbReference type="SUPFAM" id="SSF46689">
    <property type="entry name" value="Homeodomain-like"/>
    <property type="match status" value="2"/>
</dbReference>
<feature type="region of interest" description="Disordered" evidence="2">
    <location>
        <begin position="1"/>
        <end position="835"/>
    </location>
</feature>
<feature type="compositionally biased region" description="Low complexity" evidence="2">
    <location>
        <begin position="346"/>
        <end position="355"/>
    </location>
</feature>
<feature type="compositionally biased region" description="Basic and acidic residues" evidence="2">
    <location>
        <begin position="375"/>
        <end position="386"/>
    </location>
</feature>
<feature type="coiled-coil region" evidence="1">
    <location>
        <begin position="1079"/>
        <end position="1106"/>
    </location>
</feature>
<feature type="compositionally biased region" description="Basic and acidic residues" evidence="2">
    <location>
        <begin position="336"/>
        <end position="345"/>
    </location>
</feature>
<dbReference type="PANTHER" id="PTHR13992">
    <property type="entry name" value="NUCLEAR RECEPTOR CO-REPRESSOR RELATED NCOR"/>
    <property type="match status" value="1"/>
</dbReference>
<feature type="compositionally biased region" description="Polar residues" evidence="2">
    <location>
        <begin position="1"/>
        <end position="16"/>
    </location>
</feature>
<feature type="compositionally biased region" description="Basic and acidic residues" evidence="2">
    <location>
        <begin position="1450"/>
        <end position="1461"/>
    </location>
</feature>
<feature type="domain" description="SANT" evidence="3">
    <location>
        <begin position="1252"/>
        <end position="1300"/>
    </location>
</feature>
<feature type="compositionally biased region" description="Polar residues" evidence="2">
    <location>
        <begin position="73"/>
        <end position="84"/>
    </location>
</feature>
<dbReference type="SMART" id="SM00717">
    <property type="entry name" value="SANT"/>
    <property type="match status" value="2"/>
</dbReference>
<reference evidence="6" key="1">
    <citation type="submission" date="2014-06" db="EMBL/GenBank/DDBJ databases">
        <authorList>
            <person name="Berkman P.J."/>
        </authorList>
    </citation>
    <scope>NUCLEOTIDE SEQUENCE [LARGE SCALE GENOMIC DNA]</scope>
</reference>
<feature type="compositionally biased region" description="Basic and acidic residues" evidence="2">
    <location>
        <begin position="1403"/>
        <end position="1424"/>
    </location>
</feature>
<reference evidence="4" key="3">
    <citation type="submission" date="2014-06" db="EMBL/GenBank/DDBJ databases">
        <authorList>
            <person name="Ju J."/>
            <person name="Zhang J."/>
        </authorList>
    </citation>
    <scope>NUCLEOTIDE SEQUENCE</scope>
    <source>
        <strain evidence="4">SscI8</strain>
    </source>
</reference>
<keyword evidence="6" id="KW-1185">Reference proteome</keyword>
<dbReference type="GO" id="GO:0034967">
    <property type="term" value="C:Set3 complex"/>
    <property type="evidence" value="ECO:0007669"/>
    <property type="project" value="TreeGrafter"/>
</dbReference>
<feature type="compositionally biased region" description="Basic and acidic residues" evidence="2">
    <location>
        <begin position="17"/>
        <end position="32"/>
    </location>
</feature>
<feature type="compositionally biased region" description="Low complexity" evidence="2">
    <location>
        <begin position="789"/>
        <end position="809"/>
    </location>
</feature>
<dbReference type="PANTHER" id="PTHR13992:SF39">
    <property type="entry name" value="SMRTER, ISOFORM G"/>
    <property type="match status" value="1"/>
</dbReference>
<feature type="region of interest" description="Disordered" evidence="2">
    <location>
        <begin position="1540"/>
        <end position="1585"/>
    </location>
</feature>
<feature type="compositionally biased region" description="Basic and acidic residues" evidence="2">
    <location>
        <begin position="123"/>
        <end position="135"/>
    </location>
</feature>
<feature type="compositionally biased region" description="Polar residues" evidence="2">
    <location>
        <begin position="1964"/>
        <end position="1975"/>
    </location>
</feature>
<gene>
    <name evidence="5" type="primary">SSCI19190.1</name>
    <name evidence="4" type="ORF">SPSC_04029</name>
</gene>
<keyword evidence="1" id="KW-0175">Coiled coil</keyword>
<evidence type="ECO:0000313" key="6">
    <source>
        <dbReference type="Proteomes" id="UP000242770"/>
    </source>
</evidence>
<feature type="compositionally biased region" description="Acidic residues" evidence="2">
    <location>
        <begin position="673"/>
        <end position="684"/>
    </location>
</feature>
<dbReference type="OrthoDB" id="10258692at2759"/>
<organism evidence="5 6">
    <name type="scientific">Sporisorium scitamineum</name>
    <dbReference type="NCBI Taxonomy" id="49012"/>
    <lineage>
        <taxon>Eukaryota</taxon>
        <taxon>Fungi</taxon>
        <taxon>Dikarya</taxon>
        <taxon>Basidiomycota</taxon>
        <taxon>Ustilaginomycotina</taxon>
        <taxon>Ustilaginomycetes</taxon>
        <taxon>Ustilaginales</taxon>
        <taxon>Ustilaginaceae</taxon>
        <taxon>Sporisorium</taxon>
    </lineage>
</organism>
<evidence type="ECO:0000256" key="1">
    <source>
        <dbReference type="SAM" id="Coils"/>
    </source>
</evidence>
<feature type="region of interest" description="Disordered" evidence="2">
    <location>
        <begin position="1673"/>
        <end position="1719"/>
    </location>
</feature>
<feature type="compositionally biased region" description="Low complexity" evidence="2">
    <location>
        <begin position="597"/>
        <end position="616"/>
    </location>
</feature>
<evidence type="ECO:0000259" key="3">
    <source>
        <dbReference type="PROSITE" id="PS51293"/>
    </source>
</evidence>
<feature type="compositionally biased region" description="Polar residues" evidence="2">
    <location>
        <begin position="769"/>
        <end position="785"/>
    </location>
</feature>
<feature type="compositionally biased region" description="Polar residues" evidence="2">
    <location>
        <begin position="100"/>
        <end position="117"/>
    </location>
</feature>
<feature type="compositionally biased region" description="Basic and acidic residues" evidence="2">
    <location>
        <begin position="285"/>
        <end position="309"/>
    </location>
</feature>
<dbReference type="CDD" id="cd00167">
    <property type="entry name" value="SANT"/>
    <property type="match status" value="1"/>
</dbReference>
<dbReference type="Proteomes" id="UP000242770">
    <property type="component" value="Unassembled WGS sequence"/>
</dbReference>
<feature type="compositionally biased region" description="Basic and acidic residues" evidence="2">
    <location>
        <begin position="643"/>
        <end position="659"/>
    </location>
</feature>
<dbReference type="InterPro" id="IPR009057">
    <property type="entry name" value="Homeodomain-like_sf"/>
</dbReference>
<reference evidence="5" key="2">
    <citation type="submission" date="2014-06" db="EMBL/GenBank/DDBJ databases">
        <authorList>
            <person name="Berkman J.Paul."/>
        </authorList>
    </citation>
    <scope>NUCLEOTIDE SEQUENCE [LARGE SCALE GENOMIC DNA]</scope>
</reference>
<feature type="compositionally biased region" description="Basic and acidic residues" evidence="2">
    <location>
        <begin position="214"/>
        <end position="253"/>
    </location>
</feature>
<dbReference type="InterPro" id="IPR017884">
    <property type="entry name" value="SANT_dom"/>
</dbReference>
<evidence type="ECO:0000313" key="4">
    <source>
        <dbReference type="EMBL" id="CDU24528.1"/>
    </source>
</evidence>
<feature type="compositionally biased region" description="Low complexity" evidence="2">
    <location>
        <begin position="521"/>
        <end position="536"/>
    </location>
</feature>
<accession>A0A0F7S6D4</accession>
<feature type="compositionally biased region" description="Low complexity" evidence="2">
    <location>
        <begin position="697"/>
        <end position="708"/>
    </location>
</feature>
<dbReference type="PROSITE" id="PS51293">
    <property type="entry name" value="SANT"/>
    <property type="match status" value="1"/>
</dbReference>
<feature type="compositionally biased region" description="Polar residues" evidence="2">
    <location>
        <begin position="493"/>
        <end position="520"/>
    </location>
</feature>
<dbReference type="Pfam" id="PF00249">
    <property type="entry name" value="Myb_DNA-binding"/>
    <property type="match status" value="1"/>
</dbReference>
<feature type="compositionally biased region" description="Gly residues" evidence="2">
    <location>
        <begin position="1135"/>
        <end position="1155"/>
    </location>
</feature>
<evidence type="ECO:0000313" key="5">
    <source>
        <dbReference type="EMBL" id="CDW96889.1"/>
    </source>
</evidence>
<evidence type="ECO:0000256" key="2">
    <source>
        <dbReference type="SAM" id="MobiDB-lite"/>
    </source>
</evidence>
<feature type="compositionally biased region" description="Basic and acidic residues" evidence="2">
    <location>
        <begin position="438"/>
        <end position="452"/>
    </location>
</feature>
<dbReference type="InterPro" id="IPR051571">
    <property type="entry name" value="N-CoR_corepressor"/>
</dbReference>
<feature type="region of interest" description="Disordered" evidence="2">
    <location>
        <begin position="1804"/>
        <end position="1825"/>
    </location>
</feature>
<sequence length="2163" mass="230699">MSGQASDSPVNSTTPTDRSHPPSEQHADKSIPKDTTMTSAARNAAGDDDEEEEGMLKVDEEGQIEEDEGAIHQVSQSRPNTDGRSTPLADRLTPLPPDTSLKTKPSNAPSSSTSNGYVSPRHATSDRERDRDRYLETSPGPPSSYAPQRSRFGYPAEAYPYPTNHREPFRSEPYASGSRTSFSGPTSRADNRRGWYPSSTTAAPRGSDTYRPGANRERERERDRDRDWDSFRDGERDRDWAALERERDRDGYRHSAYPTPATSKYGYDNREFAARRPASPSAALGRDRGDFDADRSRDRDRPSERDPRVRAPSSGWASGGMRQWGKPSDGGWARRPASDDARSDSSQRQSGSRSSNTPPPTGSSEAGAKPIGSDRASEKSEARSRDMSPQPARSPPPDLPTEKQAVSEAAPSSDAQDVKQAPDETAARAPSASADLQDNNKEEEEVHTKAESEEQNTTEVSQAESRNTAVVSGQPSSHTDVQTQSALVDAQPPSASNDIVDTQKTDMPSQEPATTGDITSATTAEAEPSPQEAASSKDVAEATAAEVTPSDDVPSGPVEQQVVSELPEEPMQVEHDEPVQAAPQTEKQSKEAPAPEPAALAPEVVNAEEAPEAAPLDVKVAVVDEPSEPASEAPVADPVSESLGDRIEPTDGAAAKDEVPVEPAPAPTKEAIDDVDMPDAEDQQEPAKVEATETDQQEPVAAPVAPAEAEAESQSREEVKVSEIAEPVRPAADSEAAAVTEGQPVESQPTESEPTAVKVETTAVDSEHAVQTQEPASVTHQQADEVSTAAPSASIAPPEAVEPTAPVDATSADRDEHATEALQIAASEPNAKPVNEIVKVEEEQAPQIGDVSMAEVTAESDPVDTVAENETKIEAQVEESASAADTEKAAQVEAAPSAITATEPLAAEADALPPTSSQIQVSGRFVTATIDTENKTQEITLPHVDYGDDKEAQDLVQQETARIEEVEMPAADQAESSLRIAEIDEAAAKEIEPPLMTPTTQEQVDRAIQKAVRQHIATDLAHKDDWKQVLRENQLVSQRTTMDVLKAKIHGIPQIVSSDQPLWLEDDDKQAKRTEIHLFNRLLDRKKRLNEKIEELKKRYRSINDEWKLHCQRLDRSAERRETLRRPQVNTPAGTPGGFGVEDASSGGGGGGGGLLGASLTTGRANRRSAQAGGFAGFGDAVRSEAEFLEILASLENADMQDPNMRAARTTAMAPDMYIDPDSDRLMKLRYDDVNGFVADPLAFYLDDFDPDIWSEEEKVIFARRYALWPKQFGKIAQALPHKTPAQCVRYYYLNKKVPGNDFKALAAARNRERKRKARVKPKKAKGSALMADLKSAKGEEVDDIEDGSGVRSPIEVVDPSGATANTLMSSNGRRGGRSRMVPPAVDGISGAGAEEGTISRKRLADQTDPEAKGADAKTSDKRKPGPKSKRAKSDGTSVTDKSRKSKAGAKKDNANPDEAKASVPPSPTAALPGAKVEAPETTSLAAIAGGAAEATSAEVKARMEDSDLAAAEALGALAGLFGGPAPANANAISANADAAASQQVQGDVDADGRKVGKKRRSKTAAPGEEGGEVGGGKGRGKQPTSSYWSVAERYEFLRALAVHGPRWEVVSSTLAQKSTAQARNYFARNEDEIDFAEAAALARSHADAPLEEREKLALAFVRQRFANSTPGQLAFPSTGAGGVPASASSTPGFGGDAGTTLSRATHLPPPPGISASQADKMDVKMREESPEPLVHRRGLQINSLLNDTNDAAGSRVARRSSLHDWQAERGDMPMGRDASVPASLYARPAHDLERRPVTADRLEAARPLSSDGRPMREDHEERARAYDRVEPYRSAVDGRDARDESVESRSWMYESAYEAHRRPSPSPGYAAMAPPSHPAERGMPASRYSMPPSSVASSGHIARSVPPMSGHLPSSEDVEAERERERERAPAGYGLYGASGRPREHESHSMPPAVPGELRRSGSGEQISPTSAQFGASHGYSRYPSTGVGSLYPSTTAAASSALAARNRPSNGPLTAPLPATSERATYEQRWQRYSQSPGPSISSTSASAGGSAAHASTGYSAGSAYRSSNSPYSSFPSQSLPRPSLPSLAASGGKVGAPHLPSLGAAGRSLPPILGSFPTPGRSGIPGPRPAPGTGEEPAARYWPYPHQPRHDQPPSGRNPE</sequence>
<feature type="compositionally biased region" description="Basic and acidic residues" evidence="2">
    <location>
        <begin position="713"/>
        <end position="723"/>
    </location>
</feature>
<feature type="compositionally biased region" description="Basic and acidic residues" evidence="2">
    <location>
        <begin position="1814"/>
        <end position="1825"/>
    </location>
</feature>
<feature type="compositionally biased region" description="Polar residues" evidence="2">
    <location>
        <begin position="455"/>
        <end position="486"/>
    </location>
</feature>
<dbReference type="EMBL" id="LK056676">
    <property type="protein sequence ID" value="CDU24528.1"/>
    <property type="molecule type" value="Genomic_DNA"/>
</dbReference>
<feature type="compositionally biased region" description="Low complexity" evidence="2">
    <location>
        <begin position="2036"/>
        <end position="2093"/>
    </location>
</feature>
<feature type="region of interest" description="Disordered" evidence="2">
    <location>
        <begin position="1860"/>
        <end position="1979"/>
    </location>
</feature>
<dbReference type="EMBL" id="CCFA01000998">
    <property type="protein sequence ID" value="CDW96889.1"/>
    <property type="molecule type" value="Genomic_DNA"/>
</dbReference>
<dbReference type="GO" id="GO:0006357">
    <property type="term" value="P:regulation of transcription by RNA polymerase II"/>
    <property type="evidence" value="ECO:0007669"/>
    <property type="project" value="TreeGrafter"/>
</dbReference>
<feature type="region of interest" description="Disordered" evidence="2">
    <location>
        <begin position="2003"/>
        <end position="2163"/>
    </location>
</feature>
<feature type="compositionally biased region" description="Low complexity" evidence="2">
    <location>
        <begin position="2003"/>
        <end position="2012"/>
    </location>
</feature>
<feature type="compositionally biased region" description="Polar residues" evidence="2">
    <location>
        <begin position="177"/>
        <end position="188"/>
    </location>
</feature>
<proteinExistence type="predicted"/>
<feature type="compositionally biased region" description="Basic and acidic residues" evidence="2">
    <location>
        <begin position="416"/>
        <end position="426"/>
    </location>
</feature>
<dbReference type="Gene3D" id="1.10.10.60">
    <property type="entry name" value="Homeodomain-like"/>
    <property type="match status" value="1"/>
</dbReference>